<dbReference type="InterPro" id="IPR039077">
    <property type="entry name" value="SNAP-25_N_SNARE_chord"/>
</dbReference>
<dbReference type="SMART" id="SM00397">
    <property type="entry name" value="t_SNARE"/>
    <property type="match status" value="2"/>
</dbReference>
<dbReference type="InterPro" id="IPR000928">
    <property type="entry name" value="SNAP-25_dom"/>
</dbReference>
<accession>A0A7R9M1Q5</accession>
<keyword evidence="4" id="KW-0771">Synaptosome</keyword>
<name>A0A7R9M1Q5_9ACAR</name>
<dbReference type="PROSITE" id="PS50192">
    <property type="entry name" value="T_SNARE"/>
    <property type="match status" value="2"/>
</dbReference>
<comment type="subcellular location">
    <subcellularLocation>
        <location evidence="1">Cell membrane</location>
    </subcellularLocation>
    <subcellularLocation>
        <location evidence="9">Synapse</location>
        <location evidence="9">Synaptosome</location>
    </subcellularLocation>
</comment>
<dbReference type="FunFam" id="1.20.5.110:FF:000018">
    <property type="entry name" value="Synaptosomal-associated protein"/>
    <property type="match status" value="1"/>
</dbReference>
<dbReference type="GO" id="GO:0005886">
    <property type="term" value="C:plasma membrane"/>
    <property type="evidence" value="ECO:0007669"/>
    <property type="project" value="UniProtKB-SubCell"/>
</dbReference>
<dbReference type="PANTHER" id="PTHR19305:SF14">
    <property type="entry name" value="SYNAPTOSOMAL-ASSOCIATED PROTEIN-RELATED"/>
    <property type="match status" value="1"/>
</dbReference>
<dbReference type="Proteomes" id="UP000728032">
    <property type="component" value="Unassembled WGS sequence"/>
</dbReference>
<evidence type="ECO:0000256" key="5">
    <source>
        <dbReference type="ARBA" id="ARBA00022737"/>
    </source>
</evidence>
<dbReference type="GO" id="GO:0017075">
    <property type="term" value="F:syntaxin-1 binding"/>
    <property type="evidence" value="ECO:0007669"/>
    <property type="project" value="InterPro"/>
</dbReference>
<reference evidence="13" key="1">
    <citation type="submission" date="2020-11" db="EMBL/GenBank/DDBJ databases">
        <authorList>
            <person name="Tran Van P."/>
        </authorList>
    </citation>
    <scope>NUCLEOTIDE SEQUENCE</scope>
</reference>
<keyword evidence="7 11" id="KW-0175">Coiled coil</keyword>
<comment type="similarity">
    <text evidence="2 10">Belongs to the SNAP-25 family.</text>
</comment>
<feature type="domain" description="T-SNARE coiled-coil homology" evidence="12">
    <location>
        <begin position="155"/>
        <end position="217"/>
    </location>
</feature>
<dbReference type="PANTHER" id="PTHR19305">
    <property type="entry name" value="SYNAPTOSOMAL ASSOCIATED PROTEIN"/>
    <property type="match status" value="1"/>
</dbReference>
<evidence type="ECO:0000256" key="2">
    <source>
        <dbReference type="ARBA" id="ARBA00009480"/>
    </source>
</evidence>
<proteinExistence type="inferred from homology"/>
<dbReference type="EMBL" id="CAJPVJ010004333">
    <property type="protein sequence ID" value="CAG2168498.1"/>
    <property type="molecule type" value="Genomic_DNA"/>
</dbReference>
<evidence type="ECO:0000313" key="13">
    <source>
        <dbReference type="EMBL" id="CAD7650786.1"/>
    </source>
</evidence>
<keyword evidence="8" id="KW-0472">Membrane</keyword>
<dbReference type="FunFam" id="1.20.5.110:FF:000007">
    <property type="entry name" value="Synaptosomal-associated protein"/>
    <property type="match status" value="1"/>
</dbReference>
<dbReference type="CDD" id="cd15894">
    <property type="entry name" value="SNARE_SNAP25N"/>
    <property type="match status" value="1"/>
</dbReference>
<dbReference type="Gene3D" id="1.20.5.110">
    <property type="match status" value="2"/>
</dbReference>
<dbReference type="Pfam" id="PF00835">
    <property type="entry name" value="SNAP-25"/>
    <property type="match status" value="1"/>
</dbReference>
<evidence type="ECO:0000256" key="4">
    <source>
        <dbReference type="ARBA" id="ARBA00022599"/>
    </source>
</evidence>
<evidence type="ECO:0000256" key="6">
    <source>
        <dbReference type="ARBA" id="ARBA00023018"/>
    </source>
</evidence>
<keyword evidence="14" id="KW-1185">Reference proteome</keyword>
<evidence type="ECO:0000256" key="11">
    <source>
        <dbReference type="SAM" id="Coils"/>
    </source>
</evidence>
<organism evidence="13">
    <name type="scientific">Oppiella nova</name>
    <dbReference type="NCBI Taxonomy" id="334625"/>
    <lineage>
        <taxon>Eukaryota</taxon>
        <taxon>Metazoa</taxon>
        <taxon>Ecdysozoa</taxon>
        <taxon>Arthropoda</taxon>
        <taxon>Chelicerata</taxon>
        <taxon>Arachnida</taxon>
        <taxon>Acari</taxon>
        <taxon>Acariformes</taxon>
        <taxon>Sarcoptiformes</taxon>
        <taxon>Oribatida</taxon>
        <taxon>Brachypylina</taxon>
        <taxon>Oppioidea</taxon>
        <taxon>Oppiidae</taxon>
        <taxon>Oppiella</taxon>
    </lineage>
</organism>
<dbReference type="GO" id="GO:0098793">
    <property type="term" value="C:presynapse"/>
    <property type="evidence" value="ECO:0007669"/>
    <property type="project" value="GOC"/>
</dbReference>
<evidence type="ECO:0000256" key="10">
    <source>
        <dbReference type="RuleBase" id="RU003496"/>
    </source>
</evidence>
<dbReference type="OrthoDB" id="19261at2759"/>
<evidence type="ECO:0000259" key="12">
    <source>
        <dbReference type="PROSITE" id="PS50192"/>
    </source>
</evidence>
<feature type="coiled-coil region" evidence="11">
    <location>
        <begin position="53"/>
        <end position="80"/>
    </location>
</feature>
<gene>
    <name evidence="13" type="ORF">ONB1V03_LOCUS7987</name>
</gene>
<keyword evidence="6" id="KW-0770">Synapse</keyword>
<evidence type="ECO:0000256" key="8">
    <source>
        <dbReference type="ARBA" id="ARBA00023136"/>
    </source>
</evidence>
<evidence type="ECO:0000256" key="7">
    <source>
        <dbReference type="ARBA" id="ARBA00023054"/>
    </source>
</evidence>
<protein>
    <recommendedName>
        <fullName evidence="10">Synaptosomal-associated protein</fullName>
    </recommendedName>
</protein>
<dbReference type="EMBL" id="OC919158">
    <property type="protein sequence ID" value="CAD7650786.1"/>
    <property type="molecule type" value="Genomic_DNA"/>
</dbReference>
<feature type="domain" description="T-SNARE coiled-coil homology" evidence="12">
    <location>
        <begin position="22"/>
        <end position="84"/>
    </location>
</feature>
<evidence type="ECO:0000256" key="1">
    <source>
        <dbReference type="ARBA" id="ARBA00004236"/>
    </source>
</evidence>
<dbReference type="GO" id="GO:0031201">
    <property type="term" value="C:SNARE complex"/>
    <property type="evidence" value="ECO:0007669"/>
    <property type="project" value="TreeGrafter"/>
</dbReference>
<keyword evidence="3" id="KW-1003">Cell membrane</keyword>
<dbReference type="SUPFAM" id="SSF58038">
    <property type="entry name" value="SNARE fusion complex"/>
    <property type="match status" value="2"/>
</dbReference>
<dbReference type="InterPro" id="IPR000727">
    <property type="entry name" value="T_SNARE_dom"/>
</dbReference>
<evidence type="ECO:0000256" key="3">
    <source>
        <dbReference type="ARBA" id="ARBA00022475"/>
    </source>
</evidence>
<dbReference type="GO" id="GO:0005484">
    <property type="term" value="F:SNAP receptor activity"/>
    <property type="evidence" value="ECO:0007669"/>
    <property type="project" value="TreeGrafter"/>
</dbReference>
<evidence type="ECO:0000256" key="9">
    <source>
        <dbReference type="ARBA" id="ARBA00034102"/>
    </source>
</evidence>
<dbReference type="GO" id="GO:0031629">
    <property type="term" value="P:synaptic vesicle fusion to presynaptic active zone membrane"/>
    <property type="evidence" value="ECO:0007669"/>
    <property type="project" value="TreeGrafter"/>
</dbReference>
<evidence type="ECO:0000313" key="14">
    <source>
        <dbReference type="Proteomes" id="UP000728032"/>
    </source>
</evidence>
<sequence>MPQPVPNRADSAELEELQLKASKTADESLESTRRMLSLCDESNDAGIRTLVALDEQGEQLDRIEKDMDQVNSDMKETEGYFKDMEKFCGVCVCPCGQAKEFKEDPNTWNLSTEMGVVVEGQPKKVMYGQQMAHNGSTSSVSTVGSVSHIKRITGDDREEEMEDNMCQVTSIIGNLRNMAIDIGDEITASNIQIERINQKAESNQNRIQDANVRAQKLLND</sequence>
<dbReference type="AlphaFoldDB" id="A0A7R9M1Q5"/>
<keyword evidence="5" id="KW-0677">Repeat</keyword>
<dbReference type="GO" id="GO:0016082">
    <property type="term" value="P:synaptic vesicle priming"/>
    <property type="evidence" value="ECO:0007669"/>
    <property type="project" value="TreeGrafter"/>
</dbReference>
<feature type="coiled-coil region" evidence="11">
    <location>
        <begin position="193"/>
        <end position="220"/>
    </location>
</feature>
<dbReference type="GO" id="GO:0043005">
    <property type="term" value="C:neuron projection"/>
    <property type="evidence" value="ECO:0007669"/>
    <property type="project" value="UniProtKB-KW"/>
</dbReference>
<dbReference type="GO" id="GO:0005249">
    <property type="term" value="F:voltage-gated potassium channel activity"/>
    <property type="evidence" value="ECO:0007669"/>
    <property type="project" value="InterPro"/>
</dbReference>